<proteinExistence type="predicted"/>
<organism evidence="1">
    <name type="scientific">Exserohilum turcicum partitivirus 2</name>
    <dbReference type="NCBI Taxonomy" id="3229044"/>
    <lineage>
        <taxon>Viruses</taxon>
        <taxon>Riboviria</taxon>
        <taxon>Orthornavirae</taxon>
        <taxon>Pisuviricota</taxon>
        <taxon>Duplopiviricetes</taxon>
        <taxon>Durnavirales</taxon>
        <taxon>Partitiviridae</taxon>
    </lineage>
</organism>
<reference evidence="1" key="1">
    <citation type="submission" date="2024-05" db="EMBL/GenBank/DDBJ databases">
        <title>Viral Diversity and Horizontal Gene Transfer Among Viruses in Setosphaeria turcica Population from Northern Corn Leaf Blight of Maize.</title>
        <authorList>
            <person name="Jia J."/>
            <person name="Mu F."/>
        </authorList>
    </citation>
    <scope>NUCLEOTIDE SEQUENCE</scope>
    <source>
        <strain evidence="1">TG47</strain>
    </source>
</reference>
<protein>
    <recommendedName>
        <fullName evidence="2">Capsid protein</fullName>
    </recommendedName>
</protein>
<accession>A0AAU7YAR4</accession>
<evidence type="ECO:0008006" key="2">
    <source>
        <dbReference type="Google" id="ProtNLM"/>
    </source>
</evidence>
<sequence>MATHQLINDIYNPVIPAYLAQDMLDKAQNNTHDGSAQMFKFSRFTGCTQMDVLHVITGYTVDPLISIEDKIGYRFNESFIQILNAIDPDFLLGYSPSGKSHGASSLQETTVRKLFQTFFADRKVAPPPAAINGQILSRVWTTDTDNVTQDMVLSNLRMVYYDSFHRAYHSRLPVDSLRGLSGRNSVSFANPSFLHLPLSFTEPETRDPRVTILPSDYLPDLFQLRLPYGHDRYDNTRTSHILSWNPTTRKIGAHESIAELTAFHSHSHEIISCFETTSDPIATLTELLSNVRVAIVCLDKFQLHGVSDFRSTV</sequence>
<evidence type="ECO:0000313" key="1">
    <source>
        <dbReference type="EMBL" id="XBY85596.1"/>
    </source>
</evidence>
<dbReference type="EMBL" id="PP926267">
    <property type="protein sequence ID" value="XBY85596.1"/>
    <property type="molecule type" value="Genomic_RNA"/>
</dbReference>
<name>A0AAU7YAR4_9VIRU</name>